<dbReference type="AlphaFoldDB" id="A0A328U7S0"/>
<dbReference type="Gene3D" id="3.40.50.300">
    <property type="entry name" value="P-loop containing nucleotide triphosphate hydrolases"/>
    <property type="match status" value="1"/>
</dbReference>
<dbReference type="InterPro" id="IPR027417">
    <property type="entry name" value="P-loop_NTPase"/>
</dbReference>
<sequence>MKQAGLIHLYCGDGKGKTTAAMGQILRAVGYGFQAVVVQFLKDGDSSELKALSAFSNVRIISGKNVEGFTFTMTEEEKRRVRQCMAQHFLQAVAWCREGMVDILLLDEIIDAVNLGFIEEQALMEFLRTKPRGLEVLLTGRNPAQCFAGIADYYSNVQKVKHPYDRGIAARGGIEK</sequence>
<keyword evidence="1" id="KW-0808">Transferase</keyword>
<dbReference type="SUPFAM" id="SSF52540">
    <property type="entry name" value="P-loop containing nucleoside triphosphate hydrolases"/>
    <property type="match status" value="1"/>
</dbReference>
<evidence type="ECO:0000313" key="2">
    <source>
        <dbReference type="Proteomes" id="UP000249377"/>
    </source>
</evidence>
<dbReference type="PANTHER" id="PTHR46638">
    <property type="entry name" value="CORRINOID ADENOSYLTRANSFERASE"/>
    <property type="match status" value="1"/>
</dbReference>
<dbReference type="GO" id="GO:0009236">
    <property type="term" value="P:cobalamin biosynthetic process"/>
    <property type="evidence" value="ECO:0007669"/>
    <property type="project" value="InterPro"/>
</dbReference>
<dbReference type="GO" id="GO:0005524">
    <property type="term" value="F:ATP binding"/>
    <property type="evidence" value="ECO:0007669"/>
    <property type="project" value="InterPro"/>
</dbReference>
<dbReference type="EMBL" id="QLYR01000017">
    <property type="protein sequence ID" value="RAQ22018.1"/>
    <property type="molecule type" value="Genomic_DNA"/>
</dbReference>
<dbReference type="GO" id="GO:0008817">
    <property type="term" value="F:corrinoid adenosyltransferase activity"/>
    <property type="evidence" value="ECO:0007669"/>
    <property type="project" value="InterPro"/>
</dbReference>
<name>A0A328U7S0_9FIRM</name>
<dbReference type="Pfam" id="PF02572">
    <property type="entry name" value="CobA_CobO_BtuR"/>
    <property type="match status" value="1"/>
</dbReference>
<dbReference type="InterPro" id="IPR003724">
    <property type="entry name" value="CblAdoTrfase_CobA"/>
</dbReference>
<evidence type="ECO:0000313" key="1">
    <source>
        <dbReference type="EMBL" id="RAQ22018.1"/>
    </source>
</evidence>
<dbReference type="RefSeq" id="WP_112333757.1">
    <property type="nucleotide sequence ID" value="NZ_JADPHD010000003.1"/>
</dbReference>
<keyword evidence="2" id="KW-1185">Reference proteome</keyword>
<dbReference type="Proteomes" id="UP000249377">
    <property type="component" value="Unassembled WGS sequence"/>
</dbReference>
<accession>A0A328U7S0</accession>
<gene>
    <name evidence="1" type="ORF">DPQ25_13780</name>
</gene>
<proteinExistence type="predicted"/>
<reference evidence="1 2" key="1">
    <citation type="submission" date="2018-06" db="EMBL/GenBank/DDBJ databases">
        <title>Noncontiguous genome sequence of Ruminococcaceae bacterium ASD2818.</title>
        <authorList>
            <person name="Chaplin A.V."/>
            <person name="Sokolova S.R."/>
            <person name="Kochetkova T.O."/>
            <person name="Goltsov A.Y."/>
            <person name="Trofimov D.Y."/>
            <person name="Efimov B.A."/>
        </authorList>
    </citation>
    <scope>NUCLEOTIDE SEQUENCE [LARGE SCALE GENOMIC DNA]</scope>
    <source>
        <strain evidence="1 2">ASD2818</strain>
    </source>
</reference>
<organism evidence="1 2">
    <name type="scientific">Hydrogeniiclostridium mannosilyticum</name>
    <dbReference type="NCBI Taxonomy" id="2764322"/>
    <lineage>
        <taxon>Bacteria</taxon>
        <taxon>Bacillati</taxon>
        <taxon>Bacillota</taxon>
        <taxon>Clostridia</taxon>
        <taxon>Eubacteriales</taxon>
        <taxon>Acutalibacteraceae</taxon>
        <taxon>Hydrogeniiclostridium</taxon>
    </lineage>
</organism>
<comment type="caution">
    <text evidence="1">The sequence shown here is derived from an EMBL/GenBank/DDBJ whole genome shotgun (WGS) entry which is preliminary data.</text>
</comment>
<protein>
    <submittedName>
        <fullName evidence="1">Cob(I)yrinic acid a,c-diamide adenosyltransferase</fullName>
    </submittedName>
</protein>
<dbReference type="PIRSF" id="PIRSF015617">
    <property type="entry name" value="Adensltrnsf_CobA"/>
    <property type="match status" value="1"/>
</dbReference>
<dbReference type="PANTHER" id="PTHR46638:SF1">
    <property type="entry name" value="CORRINOID ADENOSYLTRANSFERASE"/>
    <property type="match status" value="1"/>
</dbReference>